<dbReference type="Pfam" id="PF13240">
    <property type="entry name" value="Zn_Ribbon_1"/>
    <property type="match status" value="1"/>
</dbReference>
<dbReference type="InterPro" id="IPR026870">
    <property type="entry name" value="Zinc_ribbon_dom"/>
</dbReference>
<dbReference type="PANTHER" id="PTHR40038:SF1">
    <property type="entry name" value="MEMBRANE-ASSOCIATED PROTEIN TCAA"/>
    <property type="match status" value="1"/>
</dbReference>
<evidence type="ECO:0000256" key="1">
    <source>
        <dbReference type="SAM" id="Phobius"/>
    </source>
</evidence>
<keyword evidence="1" id="KW-1133">Transmembrane helix</keyword>
<proteinExistence type="predicted"/>
<dbReference type="RefSeq" id="WP_274259349.1">
    <property type="nucleotide sequence ID" value="NZ_CP117884.1"/>
</dbReference>
<sequence length="346" mass="38194">MSSDNMRCPRCGKEVSASDKFCPFCGQDLQQGTRGRRGRGIVKIVLALAIIAVVGIVVYGNIRYSKSAQLDRIENAVRSSNDDQLEDVLVNQHGHEVDDEYLDAFIALLDTHSGNREEIIKQIEAGNGEAVRLVKQGRVALFFPEYKLELKDRKVTVTGATDQTHYYLDDDLVTTGKQLRLPAGSYQLRIGDSSAANNDDARYRVIVLAKGMSLLALPAARSTDTAAASSTGTGSGATATTAAAIITKYKPSVTARNTATDFTAVTGEWDYNEDNLELKPSERYELDREGRADEAGSFKLVYHKGSVYNLQFNPRFGKSYVHSFVLVENHLVNAQTKQLWTRDRDD</sequence>
<feature type="transmembrane region" description="Helical" evidence="1">
    <location>
        <begin position="41"/>
        <end position="62"/>
    </location>
</feature>
<evidence type="ECO:0000313" key="3">
    <source>
        <dbReference type="EMBL" id="WDF82104.1"/>
    </source>
</evidence>
<dbReference type="Proteomes" id="UP001220377">
    <property type="component" value="Chromosome"/>
</dbReference>
<keyword evidence="4" id="KW-1185">Reference proteome</keyword>
<accession>A0ABY7WSV2</accession>
<protein>
    <submittedName>
        <fullName evidence="3">Zinc ribbon domain-containing protein</fullName>
    </submittedName>
</protein>
<evidence type="ECO:0000259" key="2">
    <source>
        <dbReference type="Pfam" id="PF13240"/>
    </source>
</evidence>
<feature type="domain" description="Zinc-ribbon" evidence="2">
    <location>
        <begin position="8"/>
        <end position="28"/>
    </location>
</feature>
<dbReference type="PANTHER" id="PTHR40038">
    <property type="entry name" value="MEMBRANE-ASSOCIATED PROTEIN TCAA"/>
    <property type="match status" value="1"/>
</dbReference>
<keyword evidence="1" id="KW-0472">Membrane</keyword>
<name>A0ABY7WSV2_9LACO</name>
<dbReference type="EMBL" id="CP117884">
    <property type="protein sequence ID" value="WDF82104.1"/>
    <property type="molecule type" value="Genomic_DNA"/>
</dbReference>
<keyword evidence="1" id="KW-0812">Transmembrane</keyword>
<gene>
    <name evidence="3" type="ORF">PQ472_09410</name>
</gene>
<organism evidence="3 4">
    <name type="scientific">Lacticaseibacillus pabuli</name>
    <dbReference type="NCBI Taxonomy" id="3025672"/>
    <lineage>
        <taxon>Bacteria</taxon>
        <taxon>Bacillati</taxon>
        <taxon>Bacillota</taxon>
        <taxon>Bacilli</taxon>
        <taxon>Lactobacillales</taxon>
        <taxon>Lactobacillaceae</taxon>
        <taxon>Lacticaseibacillus</taxon>
    </lineage>
</organism>
<reference evidence="3 4" key="1">
    <citation type="submission" date="2023-02" db="EMBL/GenBank/DDBJ databases">
        <title>Genome sequence of Lacticaseibacillus sp. KACC 23028.</title>
        <authorList>
            <person name="Kim S."/>
            <person name="Heo J."/>
            <person name="Kwon S.-W."/>
        </authorList>
    </citation>
    <scope>NUCLEOTIDE SEQUENCE [LARGE SCALE GENOMIC DNA]</scope>
    <source>
        <strain evidence="3 4">KACC 23028</strain>
    </source>
</reference>
<evidence type="ECO:0000313" key="4">
    <source>
        <dbReference type="Proteomes" id="UP001220377"/>
    </source>
</evidence>